<name>A0A0H2RMY7_9AGAM</name>
<reference evidence="2 3" key="1">
    <citation type="submission" date="2015-04" db="EMBL/GenBank/DDBJ databases">
        <title>Complete genome sequence of Schizopora paradoxa KUC8140, a cosmopolitan wood degrader in East Asia.</title>
        <authorList>
            <consortium name="DOE Joint Genome Institute"/>
            <person name="Min B."/>
            <person name="Park H."/>
            <person name="Jang Y."/>
            <person name="Kim J.-J."/>
            <person name="Kim K.H."/>
            <person name="Pangilinan J."/>
            <person name="Lipzen A."/>
            <person name="Riley R."/>
            <person name="Grigoriev I.V."/>
            <person name="Spatafora J.W."/>
            <person name="Choi I.-G."/>
        </authorList>
    </citation>
    <scope>NUCLEOTIDE SEQUENCE [LARGE SCALE GENOMIC DNA]</scope>
    <source>
        <strain evidence="2 3">KUC8140</strain>
    </source>
</reference>
<organism evidence="2 3">
    <name type="scientific">Schizopora paradoxa</name>
    <dbReference type="NCBI Taxonomy" id="27342"/>
    <lineage>
        <taxon>Eukaryota</taxon>
        <taxon>Fungi</taxon>
        <taxon>Dikarya</taxon>
        <taxon>Basidiomycota</taxon>
        <taxon>Agaricomycotina</taxon>
        <taxon>Agaricomycetes</taxon>
        <taxon>Hymenochaetales</taxon>
        <taxon>Schizoporaceae</taxon>
        <taxon>Schizopora</taxon>
    </lineage>
</organism>
<proteinExistence type="predicted"/>
<feature type="region of interest" description="Disordered" evidence="1">
    <location>
        <begin position="51"/>
        <end position="116"/>
    </location>
</feature>
<keyword evidence="3" id="KW-1185">Reference proteome</keyword>
<accession>A0A0H2RMY7</accession>
<dbReference type="InParanoid" id="A0A0H2RMY7"/>
<feature type="compositionally biased region" description="Basic and acidic residues" evidence="1">
    <location>
        <begin position="415"/>
        <end position="429"/>
    </location>
</feature>
<gene>
    <name evidence="2" type="ORF">SCHPADRAFT_853217</name>
</gene>
<feature type="region of interest" description="Disordered" evidence="1">
    <location>
        <begin position="407"/>
        <end position="457"/>
    </location>
</feature>
<evidence type="ECO:0000313" key="3">
    <source>
        <dbReference type="Proteomes" id="UP000053477"/>
    </source>
</evidence>
<dbReference type="EMBL" id="KQ085968">
    <property type="protein sequence ID" value="KLO12932.1"/>
    <property type="molecule type" value="Genomic_DNA"/>
</dbReference>
<feature type="compositionally biased region" description="Basic and acidic residues" evidence="1">
    <location>
        <begin position="58"/>
        <end position="75"/>
    </location>
</feature>
<dbReference type="Proteomes" id="UP000053477">
    <property type="component" value="Unassembled WGS sequence"/>
</dbReference>
<dbReference type="AlphaFoldDB" id="A0A0H2RMY7"/>
<dbReference type="OrthoDB" id="2959034at2759"/>
<evidence type="ECO:0000313" key="2">
    <source>
        <dbReference type="EMBL" id="KLO12932.1"/>
    </source>
</evidence>
<feature type="compositionally biased region" description="Low complexity" evidence="1">
    <location>
        <begin position="97"/>
        <end position="115"/>
    </location>
</feature>
<feature type="compositionally biased region" description="Low complexity" evidence="1">
    <location>
        <begin position="430"/>
        <end position="443"/>
    </location>
</feature>
<evidence type="ECO:0000256" key="1">
    <source>
        <dbReference type="SAM" id="MobiDB-lite"/>
    </source>
</evidence>
<sequence length="607" mass="65638">MIIIEKQQEVERERLEQQQQRANDFQIAQALAADGVQGEAPPAYEEFVDDSRVLNSRMHKDLPPDPPRDDKKEPTVLRPPTPPVAGPSKPSPAKQLSSVLSTPIPSSSSSWFPPSITKGKTDVRKTVLGLVRDLVRQAPLPISSGMLDSCANACSSHGLPLNALLQEPSVEGHTPLFWAILNWSSTDEYAIRLLTQLIAHSSPLEPSTIADMRQACLALGDKAKHEGEPYSTPNSVLQRLRRNPLVFPPSGTDSILLESPSGASTNDSDALQCFHSPKRNLRTFADAVHVFEPPGSPDSFIVQIELKKFAQRMRVSRLVVSEFIARGRMWVLQYFPVPAAESVLSGVRPETVTHVQALQRLRSSTKNTNSWFRGNAGTDFPEGVWAVSLGLLEGSVPVVNGVSARIVVPPSTGRDTSHDRHSANGHPERSPSTPSSPSASSPTSPSPDPGYQSPSIPGSFGPFLSRLISSPFSASDNQVPPPTGSAVLEFKHFPFKSKHVDVDSSKGSQLVAPSLPPFPPASDGTSAEDSVSWRKTRKRGERPREKREREGIECACDVLASFEEVADGQAFDIGTHVGADGTLQATLEVRLLKPGESTNLDSGCIIC</sequence>
<feature type="region of interest" description="Disordered" evidence="1">
    <location>
        <begin position="507"/>
        <end position="548"/>
    </location>
</feature>
<protein>
    <submittedName>
        <fullName evidence="2">Uncharacterized protein</fullName>
    </submittedName>
</protein>